<sequence>MAKAKEAPAFDATLRSPALALRAFEREIMKILDASETPLARQDSSQLCSIHSYTILMFLADFASSDLNEKQFETLLDRHGVATPGNLKIFPNLSQSALFEIFGKIGVSRETIRRLLILLSQYGLVDRISKGPPFPDQLAISKAGTKLIARVAKKLAKEMTKDKSFAYL</sequence>
<evidence type="ECO:0008006" key="3">
    <source>
        <dbReference type="Google" id="ProtNLM"/>
    </source>
</evidence>
<dbReference type="AlphaFoldDB" id="A0A7Y0E1W9"/>
<organism evidence="1 2">
    <name type="scientific">Pacificispira spongiicola</name>
    <dbReference type="NCBI Taxonomy" id="2729598"/>
    <lineage>
        <taxon>Bacteria</taxon>
        <taxon>Pseudomonadati</taxon>
        <taxon>Pseudomonadota</taxon>
        <taxon>Alphaproteobacteria</taxon>
        <taxon>Rhodospirillales</taxon>
        <taxon>Rhodospirillaceae</taxon>
        <taxon>Pacificispira</taxon>
    </lineage>
</organism>
<evidence type="ECO:0000313" key="2">
    <source>
        <dbReference type="Proteomes" id="UP000539372"/>
    </source>
</evidence>
<dbReference type="RefSeq" id="WP_169626116.1">
    <property type="nucleotide sequence ID" value="NZ_JABBNT010000004.1"/>
</dbReference>
<evidence type="ECO:0000313" key="1">
    <source>
        <dbReference type="EMBL" id="NMM45732.1"/>
    </source>
</evidence>
<dbReference type="EMBL" id="JABBNT010000004">
    <property type="protein sequence ID" value="NMM45732.1"/>
    <property type="molecule type" value="Genomic_DNA"/>
</dbReference>
<reference evidence="1 2" key="1">
    <citation type="submission" date="2020-04" db="EMBL/GenBank/DDBJ databases">
        <title>Rhodospirillaceae bacterium KN72 isolated from deep sea.</title>
        <authorList>
            <person name="Zhang D.-C."/>
        </authorList>
    </citation>
    <scope>NUCLEOTIDE SEQUENCE [LARGE SCALE GENOMIC DNA]</scope>
    <source>
        <strain evidence="1 2">KN72</strain>
    </source>
</reference>
<keyword evidence="2" id="KW-1185">Reference proteome</keyword>
<dbReference type="Proteomes" id="UP000539372">
    <property type="component" value="Unassembled WGS sequence"/>
</dbReference>
<accession>A0A7Y0E1W9</accession>
<proteinExistence type="predicted"/>
<protein>
    <recommendedName>
        <fullName evidence="3">MarR family transcriptional regulator</fullName>
    </recommendedName>
</protein>
<name>A0A7Y0E1W9_9PROT</name>
<gene>
    <name evidence="1" type="ORF">HH303_14645</name>
</gene>
<comment type="caution">
    <text evidence="1">The sequence shown here is derived from an EMBL/GenBank/DDBJ whole genome shotgun (WGS) entry which is preliminary data.</text>
</comment>